<proteinExistence type="inferred from homology"/>
<dbReference type="AlphaFoldDB" id="A0A1I7HVP4"/>
<dbReference type="Gene3D" id="3.40.50.720">
    <property type="entry name" value="NAD(P)-binding Rossmann-like Domain"/>
    <property type="match status" value="1"/>
</dbReference>
<dbReference type="OrthoDB" id="9801785at2"/>
<reference evidence="3 4" key="1">
    <citation type="submission" date="2016-10" db="EMBL/GenBank/DDBJ databases">
        <authorList>
            <person name="de Groot N.N."/>
        </authorList>
    </citation>
    <scope>NUCLEOTIDE SEQUENCE [LARGE SCALE GENOMIC DNA]</scope>
    <source>
        <strain evidence="3 4">CGMCC 1.12333</strain>
    </source>
</reference>
<dbReference type="Pfam" id="PF01370">
    <property type="entry name" value="Epimerase"/>
    <property type="match status" value="1"/>
</dbReference>
<comment type="similarity">
    <text evidence="1">Belongs to the NAD(P)-dependent epimerase/dehydratase family.</text>
</comment>
<protein>
    <submittedName>
        <fullName evidence="3">Nucleoside-diphosphate-sugar epimerase</fullName>
    </submittedName>
</protein>
<evidence type="ECO:0000313" key="4">
    <source>
        <dbReference type="Proteomes" id="UP000199138"/>
    </source>
</evidence>
<dbReference type="Proteomes" id="UP000199138">
    <property type="component" value="Unassembled WGS sequence"/>
</dbReference>
<sequence length="316" mass="34928">MKILITGIAGFIGSHVAEAFAEQGHEVFGVDNFNDYYDVGLKRMNAADVVSKGVKIIEANLHEDLSGILPESVDYIFHFAAQPGISASTSFSDYQKNNVWATHQLLEWTKKCSPNVKLFVNISTSSVYGRVANLKETELTLPVSNYGVTKLAGEQLALAEQRSGTMKACSLRLYSVYGPRERPEKLYTKLIKSIYEDLPFPLFEGSEKHSRSFTFVGDIVAAMLAVIGKEEILAGEIINIGSSAEHTTKEGIELIEKIIGKKAILETKPPRPGDQLRTTAIIDKAEELLGYSPNTSFEEGLRKQVAWYTEKFIVNA</sequence>
<keyword evidence="4" id="KW-1185">Reference proteome</keyword>
<dbReference type="EMBL" id="FPBK01000011">
    <property type="protein sequence ID" value="SFU64802.1"/>
    <property type="molecule type" value="Genomic_DNA"/>
</dbReference>
<dbReference type="RefSeq" id="WP_093025732.1">
    <property type="nucleotide sequence ID" value="NZ_FPBK01000011.1"/>
</dbReference>
<dbReference type="PANTHER" id="PTHR43000">
    <property type="entry name" value="DTDP-D-GLUCOSE 4,6-DEHYDRATASE-RELATED"/>
    <property type="match status" value="1"/>
</dbReference>
<dbReference type="PRINTS" id="PR01713">
    <property type="entry name" value="NUCEPIMERASE"/>
</dbReference>
<evidence type="ECO:0000313" key="3">
    <source>
        <dbReference type="EMBL" id="SFU64802.1"/>
    </source>
</evidence>
<dbReference type="SUPFAM" id="SSF51735">
    <property type="entry name" value="NAD(P)-binding Rossmann-fold domains"/>
    <property type="match status" value="1"/>
</dbReference>
<evidence type="ECO:0000256" key="1">
    <source>
        <dbReference type="ARBA" id="ARBA00007637"/>
    </source>
</evidence>
<dbReference type="InterPro" id="IPR001509">
    <property type="entry name" value="Epimerase_deHydtase"/>
</dbReference>
<name>A0A1I7HVP4_9FLAO</name>
<organism evidence="3 4">
    <name type="scientific">Pustulibacterium marinum</name>
    <dbReference type="NCBI Taxonomy" id="1224947"/>
    <lineage>
        <taxon>Bacteria</taxon>
        <taxon>Pseudomonadati</taxon>
        <taxon>Bacteroidota</taxon>
        <taxon>Flavobacteriia</taxon>
        <taxon>Flavobacteriales</taxon>
        <taxon>Flavobacteriaceae</taxon>
        <taxon>Pustulibacterium</taxon>
    </lineage>
</organism>
<dbReference type="STRING" id="1224947.SAMN05216480_11168"/>
<gene>
    <name evidence="3" type="ORF">SAMN05216480_11168</name>
</gene>
<accession>A0A1I7HVP4</accession>
<evidence type="ECO:0000259" key="2">
    <source>
        <dbReference type="Pfam" id="PF01370"/>
    </source>
</evidence>
<feature type="domain" description="NAD-dependent epimerase/dehydratase" evidence="2">
    <location>
        <begin position="3"/>
        <end position="241"/>
    </location>
</feature>
<dbReference type="InterPro" id="IPR036291">
    <property type="entry name" value="NAD(P)-bd_dom_sf"/>
</dbReference>